<gene>
    <name evidence="1" type="ORF">CLV72_11242</name>
</gene>
<comment type="caution">
    <text evidence="1">The sequence shown here is derived from an EMBL/GenBank/DDBJ whole genome shotgun (WGS) entry which is preliminary data.</text>
</comment>
<protein>
    <submittedName>
        <fullName evidence="1">Uncharacterized protein</fullName>
    </submittedName>
</protein>
<evidence type="ECO:0000313" key="2">
    <source>
        <dbReference type="Proteomes" id="UP000237846"/>
    </source>
</evidence>
<dbReference type="RefSeq" id="WP_106253308.1">
    <property type="nucleotide sequence ID" value="NZ_PVZC01000012.1"/>
</dbReference>
<dbReference type="OrthoDB" id="4238143at2"/>
<organism evidence="1 2">
    <name type="scientific">Allonocardiopsis opalescens</name>
    <dbReference type="NCBI Taxonomy" id="1144618"/>
    <lineage>
        <taxon>Bacteria</taxon>
        <taxon>Bacillati</taxon>
        <taxon>Actinomycetota</taxon>
        <taxon>Actinomycetes</taxon>
        <taxon>Streptosporangiales</taxon>
        <taxon>Allonocardiopsis</taxon>
    </lineage>
</organism>
<evidence type="ECO:0000313" key="1">
    <source>
        <dbReference type="EMBL" id="PRX91969.1"/>
    </source>
</evidence>
<dbReference type="AlphaFoldDB" id="A0A2T0PSU5"/>
<accession>A0A2T0PSU5</accession>
<reference evidence="1 2" key="1">
    <citation type="submission" date="2018-03" db="EMBL/GenBank/DDBJ databases">
        <title>Genomic Encyclopedia of Archaeal and Bacterial Type Strains, Phase II (KMG-II): from individual species to whole genera.</title>
        <authorList>
            <person name="Goeker M."/>
        </authorList>
    </citation>
    <scope>NUCLEOTIDE SEQUENCE [LARGE SCALE GENOMIC DNA]</scope>
    <source>
        <strain evidence="1 2">DSM 45601</strain>
    </source>
</reference>
<keyword evidence="2" id="KW-1185">Reference proteome</keyword>
<dbReference type="Proteomes" id="UP000237846">
    <property type="component" value="Unassembled WGS sequence"/>
</dbReference>
<dbReference type="EMBL" id="PVZC01000012">
    <property type="protein sequence ID" value="PRX91969.1"/>
    <property type="molecule type" value="Genomic_DNA"/>
</dbReference>
<sequence length="102" mass="11945">MSGGSHNYLCWTSDLEELTQKQTALREMADDLAALGYADDAARETEELLVMLRQWQNRAEVRIRRLSEVWRALEWWHSDDINEDAFREALTKYRGDAQRSPS</sequence>
<proteinExistence type="predicted"/>
<name>A0A2T0PSU5_9ACTN</name>